<organism evidence="9 10">
    <name type="scientific">Dioscorea cayennensis subsp. rotundata</name>
    <name type="common">White Guinea yam</name>
    <name type="synonym">Dioscorea rotundata</name>
    <dbReference type="NCBI Taxonomy" id="55577"/>
    <lineage>
        <taxon>Eukaryota</taxon>
        <taxon>Viridiplantae</taxon>
        <taxon>Streptophyta</taxon>
        <taxon>Embryophyta</taxon>
        <taxon>Tracheophyta</taxon>
        <taxon>Spermatophyta</taxon>
        <taxon>Magnoliopsida</taxon>
        <taxon>Liliopsida</taxon>
        <taxon>Dioscoreales</taxon>
        <taxon>Dioscoreaceae</taxon>
        <taxon>Dioscorea</taxon>
    </lineage>
</organism>
<dbReference type="PROSITE" id="PS00350">
    <property type="entry name" value="MADS_BOX_1"/>
    <property type="match status" value="1"/>
</dbReference>
<dbReference type="InterPro" id="IPR002100">
    <property type="entry name" value="TF_MADSbox"/>
</dbReference>
<dbReference type="Pfam" id="PF01486">
    <property type="entry name" value="K-box"/>
    <property type="match status" value="1"/>
</dbReference>
<dbReference type="Gene3D" id="3.40.1810.10">
    <property type="entry name" value="Transcription factor, MADS-box"/>
    <property type="match status" value="1"/>
</dbReference>
<gene>
    <name evidence="10" type="primary">LOC120250182</name>
</gene>
<feature type="domain" description="MADS-box" evidence="7">
    <location>
        <begin position="1"/>
        <end position="61"/>
    </location>
</feature>
<keyword evidence="2" id="KW-0805">Transcription regulation</keyword>
<dbReference type="GeneID" id="120250182"/>
<dbReference type="PRINTS" id="PR00404">
    <property type="entry name" value="MADSDOMAIN"/>
</dbReference>
<dbReference type="FunFam" id="3.40.1810.10:FF:000003">
    <property type="entry name" value="MADS-box transcription factor MADS-MC"/>
    <property type="match status" value="1"/>
</dbReference>
<evidence type="ECO:0000256" key="3">
    <source>
        <dbReference type="ARBA" id="ARBA00023125"/>
    </source>
</evidence>
<reference evidence="10" key="1">
    <citation type="submission" date="2025-08" db="UniProtKB">
        <authorList>
            <consortium name="RefSeq"/>
        </authorList>
    </citation>
    <scope>IDENTIFICATION</scope>
</reference>
<dbReference type="Proteomes" id="UP001515500">
    <property type="component" value="Chromosome 19"/>
</dbReference>
<name>A0AB40AJ08_DIOCR</name>
<evidence type="ECO:0000256" key="6">
    <source>
        <dbReference type="SAM" id="Coils"/>
    </source>
</evidence>
<dbReference type="PROSITE" id="PS50066">
    <property type="entry name" value="MADS_BOX_2"/>
    <property type="match status" value="1"/>
</dbReference>
<dbReference type="GO" id="GO:0005634">
    <property type="term" value="C:nucleus"/>
    <property type="evidence" value="ECO:0007669"/>
    <property type="project" value="UniProtKB-SubCell"/>
</dbReference>
<evidence type="ECO:0000256" key="4">
    <source>
        <dbReference type="ARBA" id="ARBA00023163"/>
    </source>
</evidence>
<keyword evidence="6" id="KW-0175">Coiled coil</keyword>
<keyword evidence="4" id="KW-0804">Transcription</keyword>
<proteinExistence type="predicted"/>
<dbReference type="GO" id="GO:0045944">
    <property type="term" value="P:positive regulation of transcription by RNA polymerase II"/>
    <property type="evidence" value="ECO:0007669"/>
    <property type="project" value="InterPro"/>
</dbReference>
<keyword evidence="5" id="KW-0539">Nucleus</keyword>
<evidence type="ECO:0000256" key="1">
    <source>
        <dbReference type="ARBA" id="ARBA00004123"/>
    </source>
</evidence>
<sequence>MGRGKIVIRRIDNSTSRQVTFSKRRNGLLKKAKELAILCDADIGLIVFSSTGRLYDYSSTNMKSIIDRYNKAKEVHNQELSLSSEIKFWQKEATSLRQQLHNLQETHRQLLGEDLLGLTVKDLQSIENQLEISLRNVRTKKEQVLTEEINELNRKGKLIQQENMELYKKVQFVCQESMGLQNKVYAVWGSNVGVITRGSMIPCAFSITEDAHVPVHLELSQPQPQPQKHGQEQTDISQMTAPKLRLQLQCDGALPL</sequence>
<evidence type="ECO:0000256" key="2">
    <source>
        <dbReference type="ARBA" id="ARBA00023015"/>
    </source>
</evidence>
<evidence type="ECO:0000259" key="7">
    <source>
        <dbReference type="PROSITE" id="PS50066"/>
    </source>
</evidence>
<dbReference type="GO" id="GO:0003700">
    <property type="term" value="F:DNA-binding transcription factor activity"/>
    <property type="evidence" value="ECO:0007669"/>
    <property type="project" value="InterPro"/>
</dbReference>
<evidence type="ECO:0000259" key="8">
    <source>
        <dbReference type="PROSITE" id="PS51297"/>
    </source>
</evidence>
<keyword evidence="3" id="KW-0238">DNA-binding</keyword>
<dbReference type="InterPro" id="IPR036879">
    <property type="entry name" value="TF_MADSbox_sf"/>
</dbReference>
<accession>A0AB40AJ08</accession>
<dbReference type="AlphaFoldDB" id="A0AB40AJ08"/>
<dbReference type="PANTHER" id="PTHR48019">
    <property type="entry name" value="SERUM RESPONSE FACTOR HOMOLOG"/>
    <property type="match status" value="1"/>
</dbReference>
<dbReference type="PROSITE" id="PS51297">
    <property type="entry name" value="K_BOX"/>
    <property type="match status" value="1"/>
</dbReference>
<dbReference type="InterPro" id="IPR050142">
    <property type="entry name" value="MADS-box/MEF2_TF"/>
</dbReference>
<dbReference type="InterPro" id="IPR002487">
    <property type="entry name" value="TF_Kbox"/>
</dbReference>
<evidence type="ECO:0000313" key="9">
    <source>
        <dbReference type="Proteomes" id="UP001515500"/>
    </source>
</evidence>
<comment type="subcellular location">
    <subcellularLocation>
        <location evidence="1">Nucleus</location>
    </subcellularLocation>
</comment>
<keyword evidence="9" id="KW-1185">Reference proteome</keyword>
<dbReference type="Pfam" id="PF00319">
    <property type="entry name" value="SRF-TF"/>
    <property type="match status" value="1"/>
</dbReference>
<dbReference type="CDD" id="cd00265">
    <property type="entry name" value="MADS_MEF2_like"/>
    <property type="match status" value="1"/>
</dbReference>
<evidence type="ECO:0000256" key="5">
    <source>
        <dbReference type="ARBA" id="ARBA00023242"/>
    </source>
</evidence>
<dbReference type="SMART" id="SM00432">
    <property type="entry name" value="MADS"/>
    <property type="match status" value="1"/>
</dbReference>
<evidence type="ECO:0000313" key="10">
    <source>
        <dbReference type="RefSeq" id="XP_039114908.1"/>
    </source>
</evidence>
<feature type="coiled-coil region" evidence="6">
    <location>
        <begin position="86"/>
        <end position="162"/>
    </location>
</feature>
<dbReference type="GO" id="GO:0000977">
    <property type="term" value="F:RNA polymerase II transcription regulatory region sequence-specific DNA binding"/>
    <property type="evidence" value="ECO:0007669"/>
    <property type="project" value="InterPro"/>
</dbReference>
<feature type="domain" description="K-box" evidence="8">
    <location>
        <begin position="86"/>
        <end position="176"/>
    </location>
</feature>
<dbReference type="SUPFAM" id="SSF55455">
    <property type="entry name" value="SRF-like"/>
    <property type="match status" value="1"/>
</dbReference>
<dbReference type="GO" id="GO:0046983">
    <property type="term" value="F:protein dimerization activity"/>
    <property type="evidence" value="ECO:0007669"/>
    <property type="project" value="InterPro"/>
</dbReference>
<protein>
    <submittedName>
        <fullName evidence="10">MADS-box transcription factor 23-like isoform X2</fullName>
    </submittedName>
</protein>
<dbReference type="RefSeq" id="XP_039114908.1">
    <property type="nucleotide sequence ID" value="XM_039258974.1"/>
</dbReference>
<dbReference type="InterPro" id="IPR033896">
    <property type="entry name" value="MEF2-like_N"/>
</dbReference>